<accession>A0ABT2TI80</accession>
<organism evidence="17 18">
    <name type="scientific">Brotonthovivens ammoniilytica</name>
    <dbReference type="NCBI Taxonomy" id="2981725"/>
    <lineage>
        <taxon>Bacteria</taxon>
        <taxon>Bacillati</taxon>
        <taxon>Bacillota</taxon>
        <taxon>Clostridia</taxon>
        <taxon>Lachnospirales</taxon>
        <taxon>Lachnospiraceae</taxon>
        <taxon>Brotonthovivens</taxon>
    </lineage>
</organism>
<feature type="binding site" evidence="16">
    <location>
        <position position="132"/>
    </location>
    <ligand>
        <name>ATP</name>
        <dbReference type="ChEBI" id="CHEBI:30616"/>
    </ligand>
</feature>
<keyword evidence="8 16" id="KW-0808">Transferase</keyword>
<dbReference type="HAMAP" id="MF_01274">
    <property type="entry name" value="Pantothen_kinase_3"/>
    <property type="match status" value="1"/>
</dbReference>
<comment type="subunit">
    <text evidence="5 16">Homodimer.</text>
</comment>
<comment type="caution">
    <text evidence="17">The sequence shown here is derived from an EMBL/GenBank/DDBJ whole genome shotgun (WGS) entry which is preliminary data.</text>
</comment>
<comment type="similarity">
    <text evidence="14 16">Belongs to the type III pantothenate kinase family.</text>
</comment>
<comment type="pathway">
    <text evidence="4 16">Cofactor biosynthesis; coenzyme A biosynthesis; CoA from (R)-pantothenate: step 1/5.</text>
</comment>
<feature type="binding site" evidence="16">
    <location>
        <position position="129"/>
    </location>
    <ligand>
        <name>K(+)</name>
        <dbReference type="ChEBI" id="CHEBI:29103"/>
    </ligand>
</feature>
<evidence type="ECO:0000256" key="15">
    <source>
        <dbReference type="ARBA" id="ARBA00040883"/>
    </source>
</evidence>
<evidence type="ECO:0000256" key="10">
    <source>
        <dbReference type="ARBA" id="ARBA00022777"/>
    </source>
</evidence>
<evidence type="ECO:0000256" key="8">
    <source>
        <dbReference type="ARBA" id="ARBA00022679"/>
    </source>
</evidence>
<keyword evidence="7 16" id="KW-0963">Cytoplasm</keyword>
<comment type="catalytic activity">
    <reaction evidence="1 16">
        <text>(R)-pantothenate + ATP = (R)-4'-phosphopantothenate + ADP + H(+)</text>
        <dbReference type="Rhea" id="RHEA:16373"/>
        <dbReference type="ChEBI" id="CHEBI:10986"/>
        <dbReference type="ChEBI" id="CHEBI:15378"/>
        <dbReference type="ChEBI" id="CHEBI:29032"/>
        <dbReference type="ChEBI" id="CHEBI:30616"/>
        <dbReference type="ChEBI" id="CHEBI:456216"/>
        <dbReference type="EC" id="2.7.1.33"/>
    </reaction>
</comment>
<dbReference type="InterPro" id="IPR043129">
    <property type="entry name" value="ATPase_NBD"/>
</dbReference>
<dbReference type="Gene3D" id="3.30.420.40">
    <property type="match status" value="2"/>
</dbReference>
<evidence type="ECO:0000256" key="4">
    <source>
        <dbReference type="ARBA" id="ARBA00005225"/>
    </source>
</evidence>
<evidence type="ECO:0000256" key="9">
    <source>
        <dbReference type="ARBA" id="ARBA00022741"/>
    </source>
</evidence>
<proteinExistence type="inferred from homology"/>
<feature type="active site" description="Proton acceptor" evidence="16">
    <location>
        <position position="109"/>
    </location>
</feature>
<evidence type="ECO:0000256" key="14">
    <source>
        <dbReference type="ARBA" id="ARBA00038036"/>
    </source>
</evidence>
<comment type="function">
    <text evidence="16">Catalyzes the phosphorylation of pantothenate (Pan), the first step in CoA biosynthesis.</text>
</comment>
<feature type="binding site" evidence="16">
    <location>
        <position position="184"/>
    </location>
    <ligand>
        <name>substrate</name>
    </ligand>
</feature>
<feature type="binding site" evidence="16">
    <location>
        <begin position="6"/>
        <end position="13"/>
    </location>
    <ligand>
        <name>ATP</name>
        <dbReference type="ChEBI" id="CHEBI:30616"/>
    </ligand>
</feature>
<keyword evidence="10 16" id="KW-0418">Kinase</keyword>
<dbReference type="NCBIfam" id="TIGR00671">
    <property type="entry name" value="baf"/>
    <property type="match status" value="1"/>
</dbReference>
<dbReference type="PANTHER" id="PTHR34265:SF1">
    <property type="entry name" value="TYPE III PANTOTHENATE KINASE"/>
    <property type="match status" value="1"/>
</dbReference>
<evidence type="ECO:0000256" key="12">
    <source>
        <dbReference type="ARBA" id="ARBA00022958"/>
    </source>
</evidence>
<dbReference type="SUPFAM" id="SSF53067">
    <property type="entry name" value="Actin-like ATPase domain"/>
    <property type="match status" value="2"/>
</dbReference>
<reference evidence="17 18" key="1">
    <citation type="journal article" date="2021" name="ISME Commun">
        <title>Automated analysis of genomic sequences facilitates high-throughput and comprehensive description of bacteria.</title>
        <authorList>
            <person name="Hitch T.C.A."/>
        </authorList>
    </citation>
    <scope>NUCLEOTIDE SEQUENCE [LARGE SCALE GENOMIC DNA]</scope>
    <source>
        <strain evidence="17 18">Sanger_109</strain>
    </source>
</reference>
<comment type="cofactor">
    <cofactor evidence="16">
        <name>NH4(+)</name>
        <dbReference type="ChEBI" id="CHEBI:28938"/>
    </cofactor>
    <cofactor evidence="16">
        <name>K(+)</name>
        <dbReference type="ChEBI" id="CHEBI:29103"/>
    </cofactor>
    <text evidence="16">A monovalent cation. Ammonium or potassium.</text>
</comment>
<dbReference type="Proteomes" id="UP001652442">
    <property type="component" value="Unassembled WGS sequence"/>
</dbReference>
<feature type="binding site" evidence="16">
    <location>
        <begin position="107"/>
        <end position="110"/>
    </location>
    <ligand>
        <name>substrate</name>
    </ligand>
</feature>
<evidence type="ECO:0000256" key="16">
    <source>
        <dbReference type="HAMAP-Rule" id="MF_01274"/>
    </source>
</evidence>
<evidence type="ECO:0000256" key="3">
    <source>
        <dbReference type="ARBA" id="ARBA00004496"/>
    </source>
</evidence>
<evidence type="ECO:0000256" key="5">
    <source>
        <dbReference type="ARBA" id="ARBA00011738"/>
    </source>
</evidence>
<comment type="caution">
    <text evidence="16">Lacks conserved residue(s) required for the propagation of feature annotation.</text>
</comment>
<dbReference type="InterPro" id="IPR004619">
    <property type="entry name" value="Type_III_PanK"/>
</dbReference>
<evidence type="ECO:0000256" key="6">
    <source>
        <dbReference type="ARBA" id="ARBA00012102"/>
    </source>
</evidence>
<evidence type="ECO:0000256" key="13">
    <source>
        <dbReference type="ARBA" id="ARBA00022993"/>
    </source>
</evidence>
<evidence type="ECO:0000256" key="7">
    <source>
        <dbReference type="ARBA" id="ARBA00022490"/>
    </source>
</evidence>
<dbReference type="EC" id="2.7.1.33" evidence="6 16"/>
<evidence type="ECO:0000256" key="2">
    <source>
        <dbReference type="ARBA" id="ARBA00001958"/>
    </source>
</evidence>
<keyword evidence="16" id="KW-0479">Metal-binding</keyword>
<dbReference type="EMBL" id="JAOQJQ010000002">
    <property type="protein sequence ID" value="MCU6761913.1"/>
    <property type="molecule type" value="Genomic_DNA"/>
</dbReference>
<sequence length="258" mass="27812">MLLTIDVGNTNVTMGVFDGEELIATFRMTTKLQRTSDEYGITIIDLLEHNRISSGWITDIIIASVVPNVMHSLGSALIKYFGVKPLVVESGIKTGVRVATKNPRQIGADRIVDAAAAYELYGGPVIVIDFGTATTYDLVDASGAFVAGVTAPGIRTSAKSLWDSAAKLPEFEIKKPGSILAQETISSMQAGLVYGQIGQTEYIIQHIKSEAGMGDIKVVATGGLGRIIEQETTLIDIYDPMLTLRGMRLIFDKNRMAK</sequence>
<keyword evidence="13 16" id="KW-0173">Coenzyme A biosynthesis</keyword>
<dbReference type="PANTHER" id="PTHR34265">
    <property type="entry name" value="TYPE III PANTOTHENATE KINASE"/>
    <property type="match status" value="1"/>
</dbReference>
<keyword evidence="9 16" id="KW-0547">Nucleotide-binding</keyword>
<dbReference type="CDD" id="cd24015">
    <property type="entry name" value="ASKHA_NBD_PanK-III"/>
    <property type="match status" value="1"/>
</dbReference>
<evidence type="ECO:0000256" key="11">
    <source>
        <dbReference type="ARBA" id="ARBA00022840"/>
    </source>
</evidence>
<evidence type="ECO:0000256" key="1">
    <source>
        <dbReference type="ARBA" id="ARBA00001206"/>
    </source>
</evidence>
<evidence type="ECO:0000313" key="17">
    <source>
        <dbReference type="EMBL" id="MCU6761913.1"/>
    </source>
</evidence>
<keyword evidence="12 16" id="KW-0630">Potassium</keyword>
<gene>
    <name evidence="16" type="primary">coaX</name>
    <name evidence="17" type="ORF">OCV88_06100</name>
</gene>
<comment type="subcellular location">
    <subcellularLocation>
        <location evidence="3 16">Cytoplasm</location>
    </subcellularLocation>
</comment>
<dbReference type="GO" id="GO:0004594">
    <property type="term" value="F:pantothenate kinase activity"/>
    <property type="evidence" value="ECO:0007669"/>
    <property type="project" value="UniProtKB-EC"/>
</dbReference>
<keyword evidence="11 16" id="KW-0067">ATP-binding</keyword>
<dbReference type="RefSeq" id="WP_158424688.1">
    <property type="nucleotide sequence ID" value="NZ_JAOQJQ010000002.1"/>
</dbReference>
<dbReference type="NCBIfam" id="NF009855">
    <property type="entry name" value="PRK13321.1"/>
    <property type="match status" value="1"/>
</dbReference>
<protein>
    <recommendedName>
        <fullName evidence="15 16">Type III pantothenate kinase</fullName>
        <ecNumber evidence="6 16">2.7.1.33</ecNumber>
    </recommendedName>
    <alternativeName>
        <fullName evidence="16">PanK-III</fullName>
    </alternativeName>
    <alternativeName>
        <fullName evidence="16">Pantothenic acid kinase</fullName>
    </alternativeName>
</protein>
<comment type="cofactor">
    <cofactor evidence="2">
        <name>K(+)</name>
        <dbReference type="ChEBI" id="CHEBI:29103"/>
    </cofactor>
</comment>
<name>A0ABT2TI80_9FIRM</name>
<keyword evidence="18" id="KW-1185">Reference proteome</keyword>
<evidence type="ECO:0000313" key="18">
    <source>
        <dbReference type="Proteomes" id="UP001652442"/>
    </source>
</evidence>
<dbReference type="Pfam" id="PF03309">
    <property type="entry name" value="Pan_kinase"/>
    <property type="match status" value="1"/>
</dbReference>